<feature type="transmembrane region" description="Helical" evidence="1">
    <location>
        <begin position="138"/>
        <end position="158"/>
    </location>
</feature>
<comment type="caution">
    <text evidence="2">The sequence shown here is derived from an EMBL/GenBank/DDBJ whole genome shotgun (WGS) entry which is preliminary data.</text>
</comment>
<keyword evidence="1" id="KW-0472">Membrane</keyword>
<gene>
    <name evidence="2" type="ORF">GCM10010468_12960</name>
</gene>
<protein>
    <recommendedName>
        <fullName evidence="4">DUF2269 family protein</fullName>
    </recommendedName>
</protein>
<keyword evidence="1" id="KW-1133">Transmembrane helix</keyword>
<dbReference type="Proteomes" id="UP001501237">
    <property type="component" value="Unassembled WGS sequence"/>
</dbReference>
<reference evidence="3" key="1">
    <citation type="journal article" date="2019" name="Int. J. Syst. Evol. Microbiol.">
        <title>The Global Catalogue of Microorganisms (GCM) 10K type strain sequencing project: providing services to taxonomists for standard genome sequencing and annotation.</title>
        <authorList>
            <consortium name="The Broad Institute Genomics Platform"/>
            <consortium name="The Broad Institute Genome Sequencing Center for Infectious Disease"/>
            <person name="Wu L."/>
            <person name="Ma J."/>
        </authorList>
    </citation>
    <scope>NUCLEOTIDE SEQUENCE [LARGE SCALE GENOMIC DNA]</scope>
    <source>
        <strain evidence="3">JCM 9377</strain>
    </source>
</reference>
<dbReference type="EMBL" id="BAAAUV010000003">
    <property type="protein sequence ID" value="GAA3200350.1"/>
    <property type="molecule type" value="Genomic_DNA"/>
</dbReference>
<feature type="transmembrane region" description="Helical" evidence="1">
    <location>
        <begin position="49"/>
        <end position="68"/>
    </location>
</feature>
<keyword evidence="1" id="KW-0812">Transmembrane</keyword>
<evidence type="ECO:0000313" key="2">
    <source>
        <dbReference type="EMBL" id="GAA3200350.1"/>
    </source>
</evidence>
<evidence type="ECO:0000313" key="3">
    <source>
        <dbReference type="Proteomes" id="UP001501237"/>
    </source>
</evidence>
<sequence length="159" mass="17216">MSTADRLLLILHIGFAIFALGPLTAVLHSTPRYIREGNATVLRFLSRTTQIYAGASLGVLLFGLFLASGKFDQVWLSASMTLYIVSLVLLVIVERDQRKCLSAIEASTAEVPAAPATETKDKTAPAAAPDMTAHLARISSLSGIITLLWIIILILMVWH</sequence>
<proteinExistence type="predicted"/>
<organism evidence="2 3">
    <name type="scientific">Actinocorallia longicatena</name>
    <dbReference type="NCBI Taxonomy" id="111803"/>
    <lineage>
        <taxon>Bacteria</taxon>
        <taxon>Bacillati</taxon>
        <taxon>Actinomycetota</taxon>
        <taxon>Actinomycetes</taxon>
        <taxon>Streptosporangiales</taxon>
        <taxon>Thermomonosporaceae</taxon>
        <taxon>Actinocorallia</taxon>
    </lineage>
</organism>
<name>A0ABP6Q1J0_9ACTN</name>
<feature type="transmembrane region" description="Helical" evidence="1">
    <location>
        <begin position="6"/>
        <end position="28"/>
    </location>
</feature>
<evidence type="ECO:0008006" key="4">
    <source>
        <dbReference type="Google" id="ProtNLM"/>
    </source>
</evidence>
<evidence type="ECO:0000256" key="1">
    <source>
        <dbReference type="SAM" id="Phobius"/>
    </source>
</evidence>
<keyword evidence="3" id="KW-1185">Reference proteome</keyword>
<accession>A0ABP6Q1J0</accession>
<dbReference type="RefSeq" id="WP_344823235.1">
    <property type="nucleotide sequence ID" value="NZ_BAAAUV010000003.1"/>
</dbReference>
<feature type="transmembrane region" description="Helical" evidence="1">
    <location>
        <begin position="74"/>
        <end position="93"/>
    </location>
</feature>